<protein>
    <recommendedName>
        <fullName evidence="3">Amine oxidase domain-containing protein</fullName>
    </recommendedName>
</protein>
<accession>A0ABV6Z701</accession>
<dbReference type="InterPro" id="IPR036188">
    <property type="entry name" value="FAD/NAD-bd_sf"/>
</dbReference>
<dbReference type="PANTHER" id="PTHR21197">
    <property type="entry name" value="UDP-GALACTOPYRANOSE MUTASE"/>
    <property type="match status" value="1"/>
</dbReference>
<dbReference type="Gene3D" id="3.50.50.60">
    <property type="entry name" value="FAD/NAD(P)-binding domain"/>
    <property type="match status" value="1"/>
</dbReference>
<name>A0ABV6Z701_UNCC1</name>
<dbReference type="SUPFAM" id="SSF51905">
    <property type="entry name" value="FAD/NAD(P)-binding domain"/>
    <property type="match status" value="1"/>
</dbReference>
<evidence type="ECO:0000313" key="2">
    <source>
        <dbReference type="Proteomes" id="UP001594351"/>
    </source>
</evidence>
<gene>
    <name evidence="1" type="ORF">ACFL27_28890</name>
</gene>
<organism evidence="1 2">
    <name type="scientific">candidate division CSSED10-310 bacterium</name>
    <dbReference type="NCBI Taxonomy" id="2855610"/>
    <lineage>
        <taxon>Bacteria</taxon>
        <taxon>Bacteria division CSSED10-310</taxon>
    </lineage>
</organism>
<evidence type="ECO:0008006" key="3">
    <source>
        <dbReference type="Google" id="ProtNLM"/>
    </source>
</evidence>
<dbReference type="Proteomes" id="UP001594351">
    <property type="component" value="Unassembled WGS sequence"/>
</dbReference>
<keyword evidence="2" id="KW-1185">Reference proteome</keyword>
<dbReference type="EMBL" id="JBHPBY010000777">
    <property type="protein sequence ID" value="MFC1854220.1"/>
    <property type="molecule type" value="Genomic_DNA"/>
</dbReference>
<proteinExistence type="predicted"/>
<sequence length="232" mass="26988">QNGKIHLNSFISKISCQDNKIDRIEFNGHEVSVENIIWTAPLTTISRLLDISDRDLHFLSLLCFNFCLNTLPRLEYQWCYYGGDEIFSRITVPSFFSRSTSPPGKSGLCVEVPCKEDAPSWRNPDSLIDPIITDLIRTKTISSRQDIMEVHSEKITNSYPIYTVDYFNKLNQLMEEIRLFENVILAGRCGTFWYNNMDHSIEQGIWIVNEIMNGQKFCQIKPTNREFWAEID</sequence>
<comment type="caution">
    <text evidence="1">The sequence shown here is derived from an EMBL/GenBank/DDBJ whole genome shotgun (WGS) entry which is preliminary data.</text>
</comment>
<feature type="non-terminal residue" evidence="1">
    <location>
        <position position="1"/>
    </location>
</feature>
<evidence type="ECO:0000313" key="1">
    <source>
        <dbReference type="EMBL" id="MFC1854220.1"/>
    </source>
</evidence>
<reference evidence="1 2" key="1">
    <citation type="submission" date="2024-09" db="EMBL/GenBank/DDBJ databases">
        <title>Laminarin stimulates single cell rates of sulfate reduction while oxygen inhibits transcriptomic activity in coastal marine sediment.</title>
        <authorList>
            <person name="Lindsay M."/>
            <person name="Orcutt B."/>
            <person name="Emerson D."/>
            <person name="Stepanauskas R."/>
            <person name="D'Angelo T."/>
        </authorList>
    </citation>
    <scope>NUCLEOTIDE SEQUENCE [LARGE SCALE GENOMIC DNA]</scope>
    <source>
        <strain evidence="1">SAG AM-311-K15</strain>
    </source>
</reference>
<dbReference type="PANTHER" id="PTHR21197:SF0">
    <property type="entry name" value="UDP-GALACTOPYRANOSE MUTASE"/>
    <property type="match status" value="1"/>
</dbReference>